<dbReference type="GO" id="GO:0005546">
    <property type="term" value="F:phosphatidylinositol-4,5-bisphosphate binding"/>
    <property type="evidence" value="ECO:0007669"/>
    <property type="project" value="TreeGrafter"/>
</dbReference>
<dbReference type="GO" id="GO:0051015">
    <property type="term" value="F:actin filament binding"/>
    <property type="evidence" value="ECO:0007669"/>
    <property type="project" value="InterPro"/>
</dbReference>
<dbReference type="SUPFAM" id="SSF55753">
    <property type="entry name" value="Actin depolymerizing proteins"/>
    <property type="match status" value="4"/>
</dbReference>
<proteinExistence type="predicted"/>
<reference evidence="7" key="1">
    <citation type="journal article" date="2018" name="Nat. Microbiol.">
        <title>Leveraging single-cell genomics to expand the fungal tree of life.</title>
        <authorList>
            <person name="Ahrendt S.R."/>
            <person name="Quandt C.A."/>
            <person name="Ciobanu D."/>
            <person name="Clum A."/>
            <person name="Salamov A."/>
            <person name="Andreopoulos B."/>
            <person name="Cheng J.F."/>
            <person name="Woyke T."/>
            <person name="Pelin A."/>
            <person name="Henrissat B."/>
            <person name="Reynolds N.K."/>
            <person name="Benny G.L."/>
            <person name="Smith M.E."/>
            <person name="James T.Y."/>
            <person name="Grigoriev I.V."/>
        </authorList>
    </citation>
    <scope>NUCLEOTIDE SEQUENCE [LARGE SCALE GENOMIC DNA]</scope>
</reference>
<dbReference type="PROSITE" id="PS00678">
    <property type="entry name" value="WD_REPEATS_1"/>
    <property type="match status" value="1"/>
</dbReference>
<dbReference type="InterPro" id="IPR015943">
    <property type="entry name" value="WD40/YVTN_repeat-like_dom_sf"/>
</dbReference>
<dbReference type="Pfam" id="PF02209">
    <property type="entry name" value="VHP"/>
    <property type="match status" value="1"/>
</dbReference>
<dbReference type="PROSITE" id="PS50082">
    <property type="entry name" value="WD_REPEATS_2"/>
    <property type="match status" value="1"/>
</dbReference>
<keyword evidence="2" id="KW-0677">Repeat</keyword>
<dbReference type="PANTHER" id="PTHR11977:SF51">
    <property type="entry name" value="PROTEIN FLIGHTLESS-1 HOMOLOG"/>
    <property type="match status" value="1"/>
</dbReference>
<dbReference type="SMART" id="SM00320">
    <property type="entry name" value="WD40"/>
    <property type="match status" value="4"/>
</dbReference>
<evidence type="ECO:0000259" key="4">
    <source>
        <dbReference type="PROSITE" id="PS50003"/>
    </source>
</evidence>
<accession>A0A4P9WMZ2</accession>
<gene>
    <name evidence="6" type="ORF">BDK51DRAFT_19573</name>
</gene>
<keyword evidence="7" id="KW-1185">Reference proteome</keyword>
<dbReference type="InterPro" id="IPR001680">
    <property type="entry name" value="WD40_rpt"/>
</dbReference>
<dbReference type="EMBL" id="KZ994253">
    <property type="protein sequence ID" value="RKO93413.1"/>
    <property type="molecule type" value="Genomic_DNA"/>
</dbReference>
<dbReference type="CDD" id="cd11293">
    <property type="entry name" value="gelsolin_S4_like"/>
    <property type="match status" value="1"/>
</dbReference>
<dbReference type="InterPro" id="IPR029006">
    <property type="entry name" value="ADF-H/Gelsolin-like_dom_sf"/>
</dbReference>
<evidence type="ECO:0000259" key="5">
    <source>
        <dbReference type="PROSITE" id="PS51089"/>
    </source>
</evidence>
<feature type="domain" description="HP" evidence="5">
    <location>
        <begin position="1543"/>
        <end position="1606"/>
    </location>
</feature>
<dbReference type="InterPro" id="IPR007122">
    <property type="entry name" value="Villin/Gelsolin"/>
</dbReference>
<protein>
    <recommendedName>
        <fullName evidence="8">Coronin</fullName>
    </recommendedName>
</protein>
<name>A0A4P9WMZ2_9FUNG</name>
<dbReference type="InterPro" id="IPR011993">
    <property type="entry name" value="PH-like_dom_sf"/>
</dbReference>
<dbReference type="Gene3D" id="3.40.20.10">
    <property type="entry name" value="Severin"/>
    <property type="match status" value="4"/>
</dbReference>
<dbReference type="GO" id="GO:0051016">
    <property type="term" value="P:barbed-end actin filament capping"/>
    <property type="evidence" value="ECO:0007669"/>
    <property type="project" value="TreeGrafter"/>
</dbReference>
<dbReference type="Pfam" id="PF16300">
    <property type="entry name" value="WD40_4"/>
    <property type="match status" value="1"/>
</dbReference>
<feature type="repeat" description="WD" evidence="3">
    <location>
        <begin position="133"/>
        <end position="168"/>
    </location>
</feature>
<evidence type="ECO:0000256" key="2">
    <source>
        <dbReference type="ARBA" id="ARBA00022737"/>
    </source>
</evidence>
<dbReference type="SUPFAM" id="SSF50729">
    <property type="entry name" value="PH domain-like"/>
    <property type="match status" value="3"/>
</dbReference>
<dbReference type="Pfam" id="PF00626">
    <property type="entry name" value="Gelsolin"/>
    <property type="match status" value="3"/>
</dbReference>
<sequence length="1606" mass="176541">MESRPPSKFRNIFSATPTKTLYTNLKIDATAPTKLKCNELFFSVPFGTGNIGIFPISRASVVETVKIEVNPPLLLAHGKQIQDFEHSPLEPTILASSTRVDGLVRLWKLPTDLTPTPLVHAPAREIDAAAFYLAAHEKRVDLIKFHPTVGNILTTASADSTIRLWEIEGMQDRICLTCPNDAVAQSITFDYCGDTIAVGATDGMVHLYDPRASTDPVQSISSNHTPAKGLRACWLPPDPVFITTGFAKTGGGREVAIWDAANLAHPVKVLPVEGTGVSILQPFWDPALPLLYFGSKGEGIRVYELAEGNLRSIAMVKIDKHASCVDLLPKSLCVTPKCEISRFLRLGTDNSIDTTSIYVPRVNAEKVFQHDLYPPVAIIDPQGSADRWFETLESIELLMVDVNVPVEAPIPTQDQAMSPTSAEIERVLMPKETPPTIEDLILQRSSTMKQRSGVLRRTGTISRSSSAASISSLAQGITADAPTHPKPVYLDGFIDIERKGWFGSVWERHYLSLKKARLYVSVDQDSESALYYISMSAVRHVEGFSIGPSAVGFEVETTEGLRYRFKATSISERDHWIDKLKGLTAGAGATGFASSTRSPSMASIVGAAAGPSSAVQGVTKKAALPPLPKPMTTGAPAPTTKIVIGNREGASLLGELIVLTASEPLVKGKLPWVSRLVVLDEEGFLHIYIPDLKAYTQGKPALESMNLSSAISVRISDPAVLMADPPPHLPTLGTNTPKPGLSATAFQISSTKRVTHFRARSPHEAANWVIQIRRIVVARGVLPAAELVTRDCYEGLVNIQTPLPACGPRQAGKHWLAVIDGSFYYFRGPASTTPAGVIPASQFEQVLPADDTLYAFDMRIVGGGVLRHITASPTDRDAWVRELSRVRMESFDLLGKIGIETDQTLRDEIGKAKAEQWGKEVVERVLYVDQNRFVKGEQKLLVGVFGKTRLTFTMVEPIWTSLRSDAAFVLDVGTTIYHWNGTTSSRVARARAMDLATRIRKARSNRPRVLLVEPDDRDLLPVFTRHLTLTVSPTPPVPTMPTDLAALSTLRIFRVVNSLIRRRKLLLVYEGAAPSKGLLETEAVYVAHSAVEILMWVGAKASSEHAAIGLLVLKKLALQMRDAMGKAGFVVVDKMYEGRESPVWKEKFIDYEGSLPISMRAAEERRGNIVTNLVQKPIDVLALFAPPPHLPQPVDSGRSGRLTIYRVENFLRFPVGAKLHGQFFRGESYILLYMYRPPGSGVEKCVSYFWQGSHGTITQKGTSALMTIELSEQTGGDVVQVRVVEGKEPKHLCLLFGEESIVTRLGIPPPADPGSARPIAFDIRETFSGLCKAVECEVSELPFSSDRALAILFPETSYIWQGRTSTGPERAHAARIATRFGAAGARTVIAKEGDPMPAKMSEILRAAGVDLSGLTTSSAKRNEPRLFSCSAGSGIVRVNEVQSFAQEDLDPNVVMILDAGLFIFIWFGLSAKPAEKIIGMETMIAYLEKSKIHDQKTRVVVTYAYQEPAEFTNHFHGWTKKKFPKDKTNLPVRTRPVNEVLKEYKQEIYPLDVLLSDKLPEHVDPTKLEMYLDEEEFTSLFKMKKDEYLGLLAWKKEQVKKEVGIF</sequence>
<dbReference type="InterPro" id="IPR007123">
    <property type="entry name" value="Gelsolin-like_dom"/>
</dbReference>
<dbReference type="InterPro" id="IPR003128">
    <property type="entry name" value="Villin_headpiece"/>
</dbReference>
<evidence type="ECO:0000313" key="7">
    <source>
        <dbReference type="Proteomes" id="UP000269721"/>
    </source>
</evidence>
<dbReference type="SMART" id="SM00262">
    <property type="entry name" value="GEL"/>
    <property type="match status" value="4"/>
</dbReference>
<dbReference type="CDD" id="cd00821">
    <property type="entry name" value="PH"/>
    <property type="match status" value="1"/>
</dbReference>
<dbReference type="GO" id="GO:0051014">
    <property type="term" value="P:actin filament severing"/>
    <property type="evidence" value="ECO:0007669"/>
    <property type="project" value="TreeGrafter"/>
</dbReference>
<dbReference type="InterPro" id="IPR019775">
    <property type="entry name" value="WD40_repeat_CS"/>
</dbReference>
<dbReference type="InterPro" id="IPR036886">
    <property type="entry name" value="Villin_headpiece_dom_sf"/>
</dbReference>
<dbReference type="PROSITE" id="PS50003">
    <property type="entry name" value="PH_DOMAIN"/>
    <property type="match status" value="2"/>
</dbReference>
<dbReference type="InterPro" id="IPR001849">
    <property type="entry name" value="PH_domain"/>
</dbReference>
<keyword evidence="1 3" id="KW-0853">WD repeat</keyword>
<dbReference type="Proteomes" id="UP000269721">
    <property type="component" value="Unassembled WGS sequence"/>
</dbReference>
<dbReference type="PANTHER" id="PTHR11977">
    <property type="entry name" value="VILLIN"/>
    <property type="match status" value="1"/>
</dbReference>
<dbReference type="PRINTS" id="PR00597">
    <property type="entry name" value="GELSOLIN"/>
</dbReference>
<dbReference type="SMART" id="SM01167">
    <property type="entry name" value="DUF1900"/>
    <property type="match status" value="1"/>
</dbReference>
<dbReference type="SUPFAM" id="SSF50978">
    <property type="entry name" value="WD40 repeat-like"/>
    <property type="match status" value="1"/>
</dbReference>
<dbReference type="Gene3D" id="2.30.29.30">
    <property type="entry name" value="Pleckstrin-homology domain (PH domain)/Phosphotyrosine-binding domain (PTB)"/>
    <property type="match status" value="1"/>
</dbReference>
<feature type="domain" description="PH" evidence="4">
    <location>
        <begin position="487"/>
        <end position="585"/>
    </location>
</feature>
<dbReference type="SMART" id="SM00233">
    <property type="entry name" value="PH"/>
    <property type="match status" value="3"/>
</dbReference>
<dbReference type="InterPro" id="IPR036322">
    <property type="entry name" value="WD40_repeat_dom_sf"/>
</dbReference>
<evidence type="ECO:0000256" key="1">
    <source>
        <dbReference type="ARBA" id="ARBA00022574"/>
    </source>
</evidence>
<dbReference type="PROSITE" id="PS50294">
    <property type="entry name" value="WD_REPEATS_REGION"/>
    <property type="match status" value="1"/>
</dbReference>
<evidence type="ECO:0000256" key="3">
    <source>
        <dbReference type="PROSITE-ProRule" id="PRU00221"/>
    </source>
</evidence>
<feature type="domain" description="PH" evidence="4">
    <location>
        <begin position="649"/>
        <end position="777"/>
    </location>
</feature>
<dbReference type="Pfam" id="PF00400">
    <property type="entry name" value="WD40"/>
    <property type="match status" value="1"/>
</dbReference>
<dbReference type="SUPFAM" id="SSF47050">
    <property type="entry name" value="VHP, Villin headpiece domain"/>
    <property type="match status" value="1"/>
</dbReference>
<dbReference type="SMART" id="SM00153">
    <property type="entry name" value="VHP"/>
    <property type="match status" value="1"/>
</dbReference>
<dbReference type="GO" id="GO:0005737">
    <property type="term" value="C:cytoplasm"/>
    <property type="evidence" value="ECO:0007669"/>
    <property type="project" value="TreeGrafter"/>
</dbReference>
<dbReference type="GO" id="GO:0015629">
    <property type="term" value="C:actin cytoskeleton"/>
    <property type="evidence" value="ECO:0007669"/>
    <property type="project" value="TreeGrafter"/>
</dbReference>
<evidence type="ECO:0000313" key="6">
    <source>
        <dbReference type="EMBL" id="RKO93413.1"/>
    </source>
</evidence>
<dbReference type="Gene3D" id="2.130.10.10">
    <property type="entry name" value="YVTN repeat-like/Quinoprotein amine dehydrogenase"/>
    <property type="match status" value="1"/>
</dbReference>
<organism evidence="6 7">
    <name type="scientific">Blyttiomyces helicus</name>
    <dbReference type="NCBI Taxonomy" id="388810"/>
    <lineage>
        <taxon>Eukaryota</taxon>
        <taxon>Fungi</taxon>
        <taxon>Fungi incertae sedis</taxon>
        <taxon>Chytridiomycota</taxon>
        <taxon>Chytridiomycota incertae sedis</taxon>
        <taxon>Chytridiomycetes</taxon>
        <taxon>Chytridiomycetes incertae sedis</taxon>
        <taxon>Blyttiomyces</taxon>
    </lineage>
</organism>
<dbReference type="OrthoDB" id="6375767at2759"/>
<dbReference type="GO" id="GO:0008154">
    <property type="term" value="P:actin polymerization or depolymerization"/>
    <property type="evidence" value="ECO:0007669"/>
    <property type="project" value="TreeGrafter"/>
</dbReference>
<evidence type="ECO:0008006" key="8">
    <source>
        <dbReference type="Google" id="ProtNLM"/>
    </source>
</evidence>
<dbReference type="Gene3D" id="1.10.950.10">
    <property type="entry name" value="Villin headpiece domain"/>
    <property type="match status" value="1"/>
</dbReference>
<dbReference type="PROSITE" id="PS51089">
    <property type="entry name" value="HP"/>
    <property type="match status" value="1"/>
</dbReference>